<protein>
    <recommendedName>
        <fullName evidence="4">Phage portal protein</fullName>
    </recommendedName>
</protein>
<name>A0ABY9Q053_9FIRM</name>
<dbReference type="EMBL" id="CP101637">
    <property type="protein sequence ID" value="WMT80634.1"/>
    <property type="molecule type" value="Genomic_DNA"/>
</dbReference>
<accession>A0ABY9Q053</accession>
<sequence>MKNTLADLNNHLFEQMERLNDESIVGGNLKEEIDRANAMAKVASQIINGGNLVLKVKNMQNEYGITENDNIPPMLNASKESPKSK</sequence>
<reference evidence="2 3" key="1">
    <citation type="submission" date="2022-07" db="EMBL/GenBank/DDBJ databases">
        <title>Genome sequence of Terrisporobacter mayombei DSM6539.</title>
        <authorList>
            <person name="Boeer T."/>
            <person name="Bengelsdorf F.R."/>
            <person name="Daniel R."/>
            <person name="Poehlein A."/>
        </authorList>
    </citation>
    <scope>NUCLEOTIDE SEQUENCE [LARGE SCALE GENOMIC DNA]</scope>
    <source>
        <strain evidence="2 3">DSM 6539</strain>
    </source>
</reference>
<feature type="region of interest" description="Disordered" evidence="1">
    <location>
        <begin position="65"/>
        <end position="85"/>
    </location>
</feature>
<dbReference type="RefSeq" id="WP_228104866.1">
    <property type="nucleotide sequence ID" value="NZ_CP101637.1"/>
</dbReference>
<proteinExistence type="predicted"/>
<dbReference type="Proteomes" id="UP001235030">
    <property type="component" value="Chromosome"/>
</dbReference>
<evidence type="ECO:0000256" key="1">
    <source>
        <dbReference type="SAM" id="MobiDB-lite"/>
    </source>
</evidence>
<evidence type="ECO:0000313" key="3">
    <source>
        <dbReference type="Proteomes" id="UP001235030"/>
    </source>
</evidence>
<evidence type="ECO:0000313" key="2">
    <source>
        <dbReference type="EMBL" id="WMT80634.1"/>
    </source>
</evidence>
<gene>
    <name evidence="2" type="ORF">TEMA_09550</name>
</gene>
<organism evidence="2 3">
    <name type="scientific">Terrisporobacter mayombei</name>
    <dbReference type="NCBI Taxonomy" id="1541"/>
    <lineage>
        <taxon>Bacteria</taxon>
        <taxon>Bacillati</taxon>
        <taxon>Bacillota</taxon>
        <taxon>Clostridia</taxon>
        <taxon>Peptostreptococcales</taxon>
        <taxon>Peptostreptococcaceae</taxon>
        <taxon>Terrisporobacter</taxon>
    </lineage>
</organism>
<evidence type="ECO:0008006" key="4">
    <source>
        <dbReference type="Google" id="ProtNLM"/>
    </source>
</evidence>
<keyword evidence="3" id="KW-1185">Reference proteome</keyword>